<feature type="domain" description="Orn/DAP/Arg decarboxylase 2 N-terminal" evidence="16">
    <location>
        <begin position="35"/>
        <end position="280"/>
    </location>
</feature>
<dbReference type="NCBIfam" id="TIGR01048">
    <property type="entry name" value="lysA"/>
    <property type="match status" value="1"/>
</dbReference>
<dbReference type="InterPro" id="IPR000183">
    <property type="entry name" value="Orn/DAP/Arg_de-COase"/>
</dbReference>
<evidence type="ECO:0000256" key="14">
    <source>
        <dbReference type="RuleBase" id="RU003738"/>
    </source>
</evidence>
<evidence type="ECO:0000256" key="3">
    <source>
        <dbReference type="ARBA" id="ARBA00022793"/>
    </source>
</evidence>
<feature type="domain" description="Orn/DAP/Arg decarboxylase 2 C-terminal" evidence="15">
    <location>
        <begin position="30"/>
        <end position="368"/>
    </location>
</feature>
<sequence>MDAFNYRGGELFAEGVALSAIAERFGTPTYVYSRAHIEAQYLAYADALVGMPHLVCFAVKANSNLGVLNVLARLGAGFDIVSRGELERVLAAGGSADKIVFSGVGKTRDDMRRALEVGVHCFNVESTDELERLQVVAAELGVRAPISLRVNPDVDAGTHPYISTGLKENKFGIAIADAEDVYIRAAQLPNLEVVGVDCHIGSQLTTLPPFIDALDRLLGLVDRLGDCGIYLRHIDLGGGLGVRYRDEEPPLAADYIKAVRERLDGRDLALVFEPGRFIVANAGVLLTQVEYLKHTEHKDFAIVDAAMNDLIRPALYQAWMDVTAVRPRTAAARAYDIVGPICETGDFLAKDRELALEEGDLLAVHSAGAYGFVMSSNYNTRGRAAEVLVDGDQAFEVRRRETVAELFAGESLLPE</sequence>
<evidence type="ECO:0000256" key="12">
    <source>
        <dbReference type="HAMAP-Rule" id="MF_02120"/>
    </source>
</evidence>
<dbReference type="GO" id="GO:0030170">
    <property type="term" value="F:pyridoxal phosphate binding"/>
    <property type="evidence" value="ECO:0007669"/>
    <property type="project" value="UniProtKB-UniRule"/>
</dbReference>
<feature type="binding site" evidence="12">
    <location>
        <position position="276"/>
    </location>
    <ligand>
        <name>substrate</name>
    </ligand>
</feature>
<comment type="catalytic activity">
    <reaction evidence="7 12 14">
        <text>meso-2,6-diaminopimelate + H(+) = L-lysine + CO2</text>
        <dbReference type="Rhea" id="RHEA:15101"/>
        <dbReference type="ChEBI" id="CHEBI:15378"/>
        <dbReference type="ChEBI" id="CHEBI:16526"/>
        <dbReference type="ChEBI" id="CHEBI:32551"/>
        <dbReference type="ChEBI" id="CHEBI:57791"/>
        <dbReference type="EC" id="4.1.1.20"/>
    </reaction>
</comment>
<keyword evidence="6 12" id="KW-0456">Lyase</keyword>
<dbReference type="SUPFAM" id="SSF51419">
    <property type="entry name" value="PLP-binding barrel"/>
    <property type="match status" value="1"/>
</dbReference>
<dbReference type="FunFam" id="2.40.37.10:FF:000003">
    <property type="entry name" value="Diaminopimelate decarboxylase"/>
    <property type="match status" value="1"/>
</dbReference>
<evidence type="ECO:0000256" key="7">
    <source>
        <dbReference type="ARBA" id="ARBA00050464"/>
    </source>
</evidence>
<feature type="binding site" evidence="12">
    <location>
        <position position="370"/>
    </location>
    <ligand>
        <name>substrate</name>
    </ligand>
</feature>
<feature type="binding site" evidence="12">
    <location>
        <position position="239"/>
    </location>
    <ligand>
        <name>pyridoxal 5'-phosphate</name>
        <dbReference type="ChEBI" id="CHEBI:597326"/>
    </ligand>
</feature>
<protein>
    <recommendedName>
        <fullName evidence="11 12">Diaminopimelate decarboxylase</fullName>
        <shortName evidence="12">DAP decarboxylase</shortName>
        <shortName evidence="12">DAPDC</shortName>
        <ecNumber evidence="10 12">4.1.1.20</ecNumber>
    </recommendedName>
</protein>
<dbReference type="InterPro" id="IPR029066">
    <property type="entry name" value="PLP-binding_barrel"/>
</dbReference>
<evidence type="ECO:0000259" key="16">
    <source>
        <dbReference type="Pfam" id="PF02784"/>
    </source>
</evidence>
<dbReference type="AlphaFoldDB" id="A0A024ED96"/>
<dbReference type="PRINTS" id="PR01179">
    <property type="entry name" value="ODADCRBXLASE"/>
</dbReference>
<dbReference type="Gene3D" id="2.40.37.10">
    <property type="entry name" value="Lyase, Ornithine Decarboxylase, Chain A, domain 1"/>
    <property type="match status" value="1"/>
</dbReference>
<organism evidence="17 18">
    <name type="scientific">Pseudomonas mandelii JR-1</name>
    <dbReference type="NCBI Taxonomy" id="1147786"/>
    <lineage>
        <taxon>Bacteria</taxon>
        <taxon>Pseudomonadati</taxon>
        <taxon>Pseudomonadota</taxon>
        <taxon>Gammaproteobacteria</taxon>
        <taxon>Pseudomonadales</taxon>
        <taxon>Pseudomonadaceae</taxon>
        <taxon>Pseudomonas</taxon>
    </lineage>
</organism>
<comment type="subunit">
    <text evidence="12">Homodimer.</text>
</comment>
<evidence type="ECO:0000313" key="18">
    <source>
        <dbReference type="Proteomes" id="UP000026913"/>
    </source>
</evidence>
<gene>
    <name evidence="12 17" type="primary">lysA</name>
    <name evidence="17" type="ORF">OU5_3668</name>
</gene>
<dbReference type="PROSITE" id="PS00878">
    <property type="entry name" value="ODR_DC_2_1"/>
    <property type="match status" value="1"/>
</dbReference>
<feature type="binding site" evidence="12">
    <location>
        <position position="316"/>
    </location>
    <ligand>
        <name>substrate</name>
    </ligand>
</feature>
<evidence type="ECO:0000256" key="4">
    <source>
        <dbReference type="ARBA" id="ARBA00022898"/>
    </source>
</evidence>
<dbReference type="HAMAP" id="MF_02120">
    <property type="entry name" value="LysA"/>
    <property type="match status" value="1"/>
</dbReference>
<dbReference type="InterPro" id="IPR022643">
    <property type="entry name" value="De-COase2_C"/>
</dbReference>
<feature type="modified residue" description="N6-(pyridoxal phosphate)lysine" evidence="12 13">
    <location>
        <position position="60"/>
    </location>
</feature>
<comment type="function">
    <text evidence="12">Specifically catalyzes the decarboxylation of meso-diaminopimelate (meso-DAP) to L-lysine.</text>
</comment>
<dbReference type="RefSeq" id="WP_010465097.1">
    <property type="nucleotide sequence ID" value="NZ_CP005960.1"/>
</dbReference>
<dbReference type="Proteomes" id="UP000026913">
    <property type="component" value="Chromosome"/>
</dbReference>
<dbReference type="HOGENOM" id="CLU_026444_0_0_6"/>
<feature type="active site" description="Proton donor" evidence="13">
    <location>
        <position position="342"/>
    </location>
</feature>
<feature type="binding site" evidence="12">
    <location>
        <begin position="273"/>
        <end position="276"/>
    </location>
    <ligand>
        <name>pyridoxal 5'-phosphate</name>
        <dbReference type="ChEBI" id="CHEBI:597326"/>
    </ligand>
</feature>
<dbReference type="Gene3D" id="3.20.20.10">
    <property type="entry name" value="Alanine racemase"/>
    <property type="match status" value="1"/>
</dbReference>
<dbReference type="InterPro" id="IPR002986">
    <property type="entry name" value="DAP_deCOOHase_LysA"/>
</dbReference>
<keyword evidence="2 12" id="KW-0028">Amino-acid biosynthesis</keyword>
<comment type="similarity">
    <text evidence="9 12">Belongs to the Orn/Lys/Arg decarboxylase class-II family. LysA subfamily.</text>
</comment>
<dbReference type="Pfam" id="PF02784">
    <property type="entry name" value="Orn_Arg_deC_N"/>
    <property type="match status" value="1"/>
</dbReference>
<dbReference type="PRINTS" id="PR01181">
    <property type="entry name" value="DAPDCRBXLASE"/>
</dbReference>
<feature type="binding site" evidence="12">
    <location>
        <position position="312"/>
    </location>
    <ligand>
        <name>substrate</name>
    </ligand>
</feature>
<dbReference type="CDD" id="cd06828">
    <property type="entry name" value="PLPDE_III_DapDC"/>
    <property type="match status" value="1"/>
</dbReference>
<evidence type="ECO:0000259" key="15">
    <source>
        <dbReference type="Pfam" id="PF00278"/>
    </source>
</evidence>
<feature type="binding site" evidence="12">
    <location>
        <position position="343"/>
    </location>
    <ligand>
        <name>substrate</name>
    </ligand>
</feature>
<dbReference type="PANTHER" id="PTHR43727">
    <property type="entry name" value="DIAMINOPIMELATE DECARBOXYLASE"/>
    <property type="match status" value="1"/>
</dbReference>
<evidence type="ECO:0000256" key="13">
    <source>
        <dbReference type="PIRSR" id="PIRSR600183-50"/>
    </source>
</evidence>
<keyword evidence="4 12" id="KW-0663">Pyridoxal phosphate</keyword>
<reference evidence="17 18" key="1">
    <citation type="journal article" date="2012" name="J. Bacteriol.">
        <title>Genome sequence of cold-adapted Pseudomonas mandelii strain JR-1.</title>
        <authorList>
            <person name="Jang S.H."/>
            <person name="Kim J."/>
            <person name="Kim J."/>
            <person name="Hong S."/>
            <person name="Lee C."/>
        </authorList>
    </citation>
    <scope>NUCLEOTIDE SEQUENCE [LARGE SCALE GENOMIC DNA]</scope>
    <source>
        <strain evidence="17 18">JR-1</strain>
    </source>
</reference>
<dbReference type="GO" id="GO:0009089">
    <property type="term" value="P:lysine biosynthetic process via diaminopimelate"/>
    <property type="evidence" value="ECO:0007669"/>
    <property type="project" value="UniProtKB-UniRule"/>
</dbReference>
<dbReference type="InterPro" id="IPR009006">
    <property type="entry name" value="Ala_racemase/Decarboxylase_C"/>
</dbReference>
<evidence type="ECO:0000256" key="8">
    <source>
        <dbReference type="ARBA" id="ARBA00060643"/>
    </source>
</evidence>
<dbReference type="PANTHER" id="PTHR43727:SF2">
    <property type="entry name" value="GROUP IV DECARBOXYLASE"/>
    <property type="match status" value="1"/>
</dbReference>
<evidence type="ECO:0000256" key="9">
    <source>
        <dbReference type="ARBA" id="ARBA00060983"/>
    </source>
</evidence>
<dbReference type="UniPathway" id="UPA00034">
    <property type="reaction ID" value="UER00027"/>
</dbReference>
<name>A0A024ED96_9PSED</name>
<evidence type="ECO:0000256" key="5">
    <source>
        <dbReference type="ARBA" id="ARBA00023154"/>
    </source>
</evidence>
<evidence type="ECO:0000256" key="11">
    <source>
        <dbReference type="ARBA" id="ARBA00074972"/>
    </source>
</evidence>
<feature type="binding site" evidence="12">
    <location>
        <position position="370"/>
    </location>
    <ligand>
        <name>pyridoxal 5'-phosphate</name>
        <dbReference type="ChEBI" id="CHEBI:597326"/>
    </ligand>
</feature>
<dbReference type="GO" id="GO:0008836">
    <property type="term" value="F:diaminopimelate decarboxylase activity"/>
    <property type="evidence" value="ECO:0007669"/>
    <property type="project" value="UniProtKB-UniRule"/>
</dbReference>
<proteinExistence type="inferred from homology"/>
<evidence type="ECO:0000256" key="6">
    <source>
        <dbReference type="ARBA" id="ARBA00023239"/>
    </source>
</evidence>
<dbReference type="SUPFAM" id="SSF50621">
    <property type="entry name" value="Alanine racemase C-terminal domain-like"/>
    <property type="match status" value="1"/>
</dbReference>
<dbReference type="InterPro" id="IPR022653">
    <property type="entry name" value="De-COase2_pyr-phos_BS"/>
</dbReference>
<evidence type="ECO:0000256" key="2">
    <source>
        <dbReference type="ARBA" id="ARBA00022605"/>
    </source>
</evidence>
<accession>A0A024ED96</accession>
<keyword evidence="5 12" id="KW-0457">Lysine biosynthesis</keyword>
<keyword evidence="3 12" id="KW-0210">Decarboxylase</keyword>
<dbReference type="EMBL" id="CP005960">
    <property type="protein sequence ID" value="AHZ70747.1"/>
    <property type="molecule type" value="Genomic_DNA"/>
</dbReference>
<comment type="cofactor">
    <cofactor evidence="1 12 13 14">
        <name>pyridoxal 5'-phosphate</name>
        <dbReference type="ChEBI" id="CHEBI:597326"/>
    </cofactor>
</comment>
<dbReference type="InterPro" id="IPR022644">
    <property type="entry name" value="De-COase2_N"/>
</dbReference>
<dbReference type="KEGG" id="pman:OU5_3668"/>
<dbReference type="Pfam" id="PF00278">
    <property type="entry name" value="Orn_DAP_Arg_deC"/>
    <property type="match status" value="1"/>
</dbReference>
<dbReference type="FunFam" id="3.20.20.10:FF:000003">
    <property type="entry name" value="Diaminopimelate decarboxylase"/>
    <property type="match status" value="1"/>
</dbReference>
<dbReference type="EC" id="4.1.1.20" evidence="10 12"/>
<dbReference type="OrthoDB" id="9802241at2"/>
<evidence type="ECO:0000313" key="17">
    <source>
        <dbReference type="EMBL" id="AHZ70747.1"/>
    </source>
</evidence>
<evidence type="ECO:0000256" key="1">
    <source>
        <dbReference type="ARBA" id="ARBA00001933"/>
    </source>
</evidence>
<evidence type="ECO:0000256" key="10">
    <source>
        <dbReference type="ARBA" id="ARBA00066427"/>
    </source>
</evidence>
<comment type="pathway">
    <text evidence="8 12 14">Amino-acid biosynthesis; L-lysine biosynthesis via DAP pathway; L-lysine from DL-2,6-diaminopimelate: step 1/1.</text>
</comment>